<evidence type="ECO:0000256" key="6">
    <source>
        <dbReference type="ARBA" id="ARBA00023136"/>
    </source>
</evidence>
<dbReference type="GO" id="GO:0015562">
    <property type="term" value="F:efflux transmembrane transporter activity"/>
    <property type="evidence" value="ECO:0007669"/>
    <property type="project" value="InterPro"/>
</dbReference>
<evidence type="ECO:0000256" key="2">
    <source>
        <dbReference type="ARBA" id="ARBA00007613"/>
    </source>
</evidence>
<reference evidence="8 9" key="1">
    <citation type="submission" date="2015-11" db="EMBL/GenBank/DDBJ databases">
        <title>Draft genome of Sulfurovum riftiae 1812E, a member of the Epsilonproteobacteria isolated from the tube of the deep-sea hydrothermal vent tubewom Riftia pachyptila.</title>
        <authorList>
            <person name="Vetriani C."/>
            <person name="Giovannelli D."/>
        </authorList>
    </citation>
    <scope>NUCLEOTIDE SEQUENCE [LARGE SCALE GENOMIC DNA]</scope>
    <source>
        <strain evidence="8 9">1812E</strain>
    </source>
</reference>
<dbReference type="RefSeq" id="WP_067330048.1">
    <property type="nucleotide sequence ID" value="NZ_LNKT01000012.1"/>
</dbReference>
<keyword evidence="4" id="KW-1134">Transmembrane beta strand</keyword>
<name>A0A151CGV0_9BACT</name>
<dbReference type="Proteomes" id="UP000075359">
    <property type="component" value="Unassembled WGS sequence"/>
</dbReference>
<dbReference type="InterPro" id="IPR003423">
    <property type="entry name" value="OMP_efflux"/>
</dbReference>
<evidence type="ECO:0000313" key="9">
    <source>
        <dbReference type="Proteomes" id="UP000075359"/>
    </source>
</evidence>
<dbReference type="OrthoDB" id="5338266at2"/>
<evidence type="ECO:0000313" key="8">
    <source>
        <dbReference type="EMBL" id="KYJ86746.1"/>
    </source>
</evidence>
<keyword evidence="9" id="KW-1185">Reference proteome</keyword>
<dbReference type="PANTHER" id="PTHR30026">
    <property type="entry name" value="OUTER MEMBRANE PROTEIN TOLC"/>
    <property type="match status" value="1"/>
</dbReference>
<comment type="similarity">
    <text evidence="2">Belongs to the outer membrane factor (OMF) (TC 1.B.17) family.</text>
</comment>
<protein>
    <submittedName>
        <fullName evidence="8">Transporter</fullName>
    </submittedName>
</protein>
<evidence type="ECO:0000256" key="3">
    <source>
        <dbReference type="ARBA" id="ARBA00022448"/>
    </source>
</evidence>
<dbReference type="SUPFAM" id="SSF56954">
    <property type="entry name" value="Outer membrane efflux proteins (OEP)"/>
    <property type="match status" value="1"/>
</dbReference>
<dbReference type="Gene3D" id="1.20.1600.10">
    <property type="entry name" value="Outer membrane efflux proteins (OEP)"/>
    <property type="match status" value="1"/>
</dbReference>
<comment type="subcellular location">
    <subcellularLocation>
        <location evidence="1">Cell outer membrane</location>
    </subcellularLocation>
</comment>
<keyword evidence="3" id="KW-0813">Transport</keyword>
<organism evidence="8 9">
    <name type="scientific">Sulfurovum riftiae</name>
    <dbReference type="NCBI Taxonomy" id="1630136"/>
    <lineage>
        <taxon>Bacteria</taxon>
        <taxon>Pseudomonadati</taxon>
        <taxon>Campylobacterota</taxon>
        <taxon>Epsilonproteobacteria</taxon>
        <taxon>Campylobacterales</taxon>
        <taxon>Sulfurovaceae</taxon>
        <taxon>Sulfurovum</taxon>
    </lineage>
</organism>
<dbReference type="AlphaFoldDB" id="A0A151CGV0"/>
<keyword evidence="5" id="KW-0812">Transmembrane</keyword>
<comment type="caution">
    <text evidence="8">The sequence shown here is derived from an EMBL/GenBank/DDBJ whole genome shotgun (WGS) entry which is preliminary data.</text>
</comment>
<gene>
    <name evidence="8" type="ORF">AS592_07925</name>
</gene>
<proteinExistence type="inferred from homology"/>
<keyword evidence="6" id="KW-0472">Membrane</keyword>
<keyword evidence="7" id="KW-0998">Cell outer membrane</keyword>
<accession>A0A151CGV0</accession>
<dbReference type="Pfam" id="PF02321">
    <property type="entry name" value="OEP"/>
    <property type="match status" value="2"/>
</dbReference>
<dbReference type="STRING" id="1630136.AS592_07925"/>
<dbReference type="GO" id="GO:0015288">
    <property type="term" value="F:porin activity"/>
    <property type="evidence" value="ECO:0007669"/>
    <property type="project" value="TreeGrafter"/>
</dbReference>
<dbReference type="InterPro" id="IPR051906">
    <property type="entry name" value="TolC-like"/>
</dbReference>
<evidence type="ECO:0000256" key="7">
    <source>
        <dbReference type="ARBA" id="ARBA00023237"/>
    </source>
</evidence>
<dbReference type="EMBL" id="LNKT01000012">
    <property type="protein sequence ID" value="KYJ86746.1"/>
    <property type="molecule type" value="Genomic_DNA"/>
</dbReference>
<dbReference type="GO" id="GO:0009279">
    <property type="term" value="C:cell outer membrane"/>
    <property type="evidence" value="ECO:0007669"/>
    <property type="project" value="UniProtKB-SubCell"/>
</dbReference>
<evidence type="ECO:0000256" key="5">
    <source>
        <dbReference type="ARBA" id="ARBA00022692"/>
    </source>
</evidence>
<dbReference type="PANTHER" id="PTHR30026:SF20">
    <property type="entry name" value="OUTER MEMBRANE PROTEIN TOLC"/>
    <property type="match status" value="1"/>
</dbReference>
<sequence length="414" mass="47025">MRIIFLIGVLPFVLFAQSYGLRTFIDHANKHNPMIHSQEMKVKSKAEEIEAARSDFWPTVDVGAGYTMSTPITVIAPGQTASASAMIGMDLYDGGRRGAILNAKSFEHTASLFEKRAFEKSVALNIINSYYSIKKYKATLYALQKRSGELQTQMKRVKGFMGAGLSTSEELDRLRAAYDNNAYIIENTKLAIVQAQEELYLQSGLPAQKLKENLIREPRNVRYEPYEKSKILHAHAQAVQEQANAVGSGYLPQVNVSDQLSVYNYNDTDDIPGLTGILPDHQNRLMLSVNMRLFDNGKMKKDQEALKYQKLSLDSEKIYADKEQRMNFRVAQKRLKTLRAKLNSTKSGLKAARSSYRTIKKKFEVGIVDNVTYLDALTEVTLSQARYKETQYDYEIAKSIYYFYAGKSPREYIK</sequence>
<evidence type="ECO:0000256" key="4">
    <source>
        <dbReference type="ARBA" id="ARBA00022452"/>
    </source>
</evidence>
<dbReference type="GO" id="GO:1990281">
    <property type="term" value="C:efflux pump complex"/>
    <property type="evidence" value="ECO:0007669"/>
    <property type="project" value="TreeGrafter"/>
</dbReference>
<evidence type="ECO:0000256" key="1">
    <source>
        <dbReference type="ARBA" id="ARBA00004442"/>
    </source>
</evidence>